<evidence type="ECO:0000313" key="2">
    <source>
        <dbReference type="Proteomes" id="UP000177117"/>
    </source>
</evidence>
<proteinExistence type="predicted"/>
<protein>
    <submittedName>
        <fullName evidence="1">Uncharacterized protein</fullName>
    </submittedName>
</protein>
<gene>
    <name evidence="1" type="ORF">A2650_00610</name>
</gene>
<sequence length="60" mass="7020">MSLSKGPGFFLRLEERLEEKEPPKPTCCKITDPCVESCVDDWIEWERYQSNLSRGEDKNV</sequence>
<organism evidence="1 2">
    <name type="scientific">Candidatus Yanofskybacteria bacterium RIFCSPHIGHO2_01_FULL_41_53</name>
    <dbReference type="NCBI Taxonomy" id="1802663"/>
    <lineage>
        <taxon>Bacteria</taxon>
        <taxon>Candidatus Yanofskyibacteriota</taxon>
    </lineage>
</organism>
<reference evidence="1 2" key="1">
    <citation type="journal article" date="2016" name="Nat. Commun.">
        <title>Thousands of microbial genomes shed light on interconnected biogeochemical processes in an aquifer system.</title>
        <authorList>
            <person name="Anantharaman K."/>
            <person name="Brown C.T."/>
            <person name="Hug L.A."/>
            <person name="Sharon I."/>
            <person name="Castelle C.J."/>
            <person name="Probst A.J."/>
            <person name="Thomas B.C."/>
            <person name="Singh A."/>
            <person name="Wilkins M.J."/>
            <person name="Karaoz U."/>
            <person name="Brodie E.L."/>
            <person name="Williams K.H."/>
            <person name="Hubbard S.S."/>
            <person name="Banfield J.F."/>
        </authorList>
    </citation>
    <scope>NUCLEOTIDE SEQUENCE [LARGE SCALE GENOMIC DNA]</scope>
</reference>
<evidence type="ECO:0000313" key="1">
    <source>
        <dbReference type="EMBL" id="OGN01371.1"/>
    </source>
</evidence>
<name>A0A1F8EKK8_9BACT</name>
<accession>A0A1F8EKK8</accession>
<dbReference type="AlphaFoldDB" id="A0A1F8EKK8"/>
<dbReference type="Proteomes" id="UP000177117">
    <property type="component" value="Unassembled WGS sequence"/>
</dbReference>
<dbReference type="EMBL" id="MGJD01000006">
    <property type="protein sequence ID" value="OGN01371.1"/>
    <property type="molecule type" value="Genomic_DNA"/>
</dbReference>
<comment type="caution">
    <text evidence="1">The sequence shown here is derived from an EMBL/GenBank/DDBJ whole genome shotgun (WGS) entry which is preliminary data.</text>
</comment>